<dbReference type="RefSeq" id="WP_181610177.1">
    <property type="nucleotide sequence ID" value="NZ_BAABAM010000002.1"/>
</dbReference>
<dbReference type="PANTHER" id="PTHR43384:SF11">
    <property type="entry name" value="SEPTUM SITE DETERMINING PROTEIN"/>
    <property type="match status" value="1"/>
</dbReference>
<dbReference type="EMBL" id="JACDUR010000003">
    <property type="protein sequence ID" value="MBA2891372.1"/>
    <property type="molecule type" value="Genomic_DNA"/>
</dbReference>
<keyword evidence="3" id="KW-1185">Reference proteome</keyword>
<proteinExistence type="predicted"/>
<dbReference type="GO" id="GO:0005829">
    <property type="term" value="C:cytosol"/>
    <property type="evidence" value="ECO:0007669"/>
    <property type="project" value="TreeGrafter"/>
</dbReference>
<organism evidence="2 3">
    <name type="scientific">Nonomuraea soli</name>
    <dbReference type="NCBI Taxonomy" id="1032476"/>
    <lineage>
        <taxon>Bacteria</taxon>
        <taxon>Bacillati</taxon>
        <taxon>Actinomycetota</taxon>
        <taxon>Actinomycetes</taxon>
        <taxon>Streptosporangiales</taxon>
        <taxon>Streptosporangiaceae</taxon>
        <taxon>Nonomuraea</taxon>
    </lineage>
</organism>
<evidence type="ECO:0000313" key="3">
    <source>
        <dbReference type="Proteomes" id="UP000530928"/>
    </source>
</evidence>
<dbReference type="InterPro" id="IPR059050">
    <property type="entry name" value="Rv3660c_N"/>
</dbReference>
<dbReference type="InterPro" id="IPR022521">
    <property type="entry name" value="Rv3660c"/>
</dbReference>
<protein>
    <submittedName>
        <fullName evidence="2">Secretion/DNA translocation related CpaE-like protein</fullName>
    </submittedName>
</protein>
<reference evidence="2 3" key="1">
    <citation type="submission" date="2020-07" db="EMBL/GenBank/DDBJ databases">
        <title>Genomic Encyclopedia of Type Strains, Phase IV (KMG-IV): sequencing the most valuable type-strain genomes for metagenomic binning, comparative biology and taxonomic classification.</title>
        <authorList>
            <person name="Goeker M."/>
        </authorList>
    </citation>
    <scope>NUCLEOTIDE SEQUENCE [LARGE SCALE GENOMIC DNA]</scope>
    <source>
        <strain evidence="2 3">DSM 45533</strain>
    </source>
</reference>
<dbReference type="Pfam" id="PF26563">
    <property type="entry name" value="Rv3660c_N"/>
    <property type="match status" value="1"/>
</dbReference>
<dbReference type="PANTHER" id="PTHR43384">
    <property type="entry name" value="SEPTUM SITE-DETERMINING PROTEIN MIND HOMOLOG, CHLOROPLASTIC-RELATED"/>
    <property type="match status" value="1"/>
</dbReference>
<dbReference type="GO" id="GO:0009898">
    <property type="term" value="C:cytoplasmic side of plasma membrane"/>
    <property type="evidence" value="ECO:0007669"/>
    <property type="project" value="TreeGrafter"/>
</dbReference>
<dbReference type="NCBIfam" id="TIGR03815">
    <property type="entry name" value="CpaE_hom_Actino"/>
    <property type="match status" value="1"/>
</dbReference>
<dbReference type="InterPro" id="IPR050625">
    <property type="entry name" value="ParA/MinD_ATPase"/>
</dbReference>
<sequence>MNRRPLVITEDRALLDDLVRIAAAAGAQLDVAHAPAHARPHWNLAPMVVVGADLADALAATAPPPRDRVLLVTQAADDPDTWRRCVAVGARTVIDLPASERRLVEEFADISEPEPRSGTLVCVIGGRGGAGASVLSAGLALHASGAHLRTLLLDADPLGGGIDALLGQEEAQGARWPDLVAREGRVSSTALRDALPAFGDLAVLSFHRGDTRPIPAEAMRSVLESSLRGFDLVIADLPRHVDQAAVEALTRAAGTLLVVCADVRGVLSAAQVLESIRHHTADIRLVSRPGAIAPDTISASLDGAPHVAQIPDHPRLDASLNRGEMPALGPRTPLGRLCSTLLQDLLPA</sequence>
<dbReference type="SUPFAM" id="SSF52540">
    <property type="entry name" value="P-loop containing nucleoside triphosphate hydrolases"/>
    <property type="match status" value="1"/>
</dbReference>
<dbReference type="GO" id="GO:0051782">
    <property type="term" value="P:negative regulation of cell division"/>
    <property type="evidence" value="ECO:0007669"/>
    <property type="project" value="TreeGrafter"/>
</dbReference>
<feature type="domain" description="Rv3660c-like CheY-like N-terminal" evidence="1">
    <location>
        <begin position="8"/>
        <end position="116"/>
    </location>
</feature>
<dbReference type="AlphaFoldDB" id="A0A7W0CHN0"/>
<evidence type="ECO:0000259" key="1">
    <source>
        <dbReference type="Pfam" id="PF26563"/>
    </source>
</evidence>
<dbReference type="InterPro" id="IPR027417">
    <property type="entry name" value="P-loop_NTPase"/>
</dbReference>
<dbReference type="Proteomes" id="UP000530928">
    <property type="component" value="Unassembled WGS sequence"/>
</dbReference>
<name>A0A7W0CHN0_9ACTN</name>
<accession>A0A7W0CHN0</accession>
<dbReference type="GO" id="GO:0005524">
    <property type="term" value="F:ATP binding"/>
    <property type="evidence" value="ECO:0007669"/>
    <property type="project" value="TreeGrafter"/>
</dbReference>
<dbReference type="Gene3D" id="3.40.50.300">
    <property type="entry name" value="P-loop containing nucleotide triphosphate hydrolases"/>
    <property type="match status" value="1"/>
</dbReference>
<evidence type="ECO:0000313" key="2">
    <source>
        <dbReference type="EMBL" id="MBA2891372.1"/>
    </source>
</evidence>
<dbReference type="GO" id="GO:0016887">
    <property type="term" value="F:ATP hydrolysis activity"/>
    <property type="evidence" value="ECO:0007669"/>
    <property type="project" value="TreeGrafter"/>
</dbReference>
<gene>
    <name evidence="2" type="ORF">HNR30_002713</name>
</gene>
<comment type="caution">
    <text evidence="2">The sequence shown here is derived from an EMBL/GenBank/DDBJ whole genome shotgun (WGS) entry which is preliminary data.</text>
</comment>